<organism evidence="2 3">
    <name type="scientific">Actinophytocola gossypii</name>
    <dbReference type="NCBI Taxonomy" id="2812003"/>
    <lineage>
        <taxon>Bacteria</taxon>
        <taxon>Bacillati</taxon>
        <taxon>Actinomycetota</taxon>
        <taxon>Actinomycetes</taxon>
        <taxon>Pseudonocardiales</taxon>
        <taxon>Pseudonocardiaceae</taxon>
    </lineage>
</organism>
<dbReference type="InterPro" id="IPR029057">
    <property type="entry name" value="PRTase-like"/>
</dbReference>
<feature type="domain" description="Phosphoribosyltransferase" evidence="1">
    <location>
        <begin position="9"/>
        <end position="179"/>
    </location>
</feature>
<keyword evidence="2" id="KW-0808">Transferase</keyword>
<keyword evidence="2" id="KW-0328">Glycosyltransferase</keyword>
<keyword evidence="3" id="KW-1185">Reference proteome</keyword>
<dbReference type="Pfam" id="PF00156">
    <property type="entry name" value="Pribosyltran"/>
    <property type="match status" value="1"/>
</dbReference>
<dbReference type="RefSeq" id="WP_260190743.1">
    <property type="nucleotide sequence ID" value="NZ_JAFFZE010000009.1"/>
</dbReference>
<evidence type="ECO:0000259" key="1">
    <source>
        <dbReference type="Pfam" id="PF00156"/>
    </source>
</evidence>
<dbReference type="Proteomes" id="UP001156441">
    <property type="component" value="Unassembled WGS sequence"/>
</dbReference>
<evidence type="ECO:0000313" key="3">
    <source>
        <dbReference type="Proteomes" id="UP001156441"/>
    </source>
</evidence>
<dbReference type="InterPro" id="IPR000836">
    <property type="entry name" value="PRTase_dom"/>
</dbReference>
<protein>
    <submittedName>
        <fullName evidence="2">Phosphoribosyltransferase</fullName>
    </submittedName>
</protein>
<gene>
    <name evidence="2" type="ORF">JT362_09580</name>
</gene>
<dbReference type="SUPFAM" id="SSF53271">
    <property type="entry name" value="PRTase-like"/>
    <property type="match status" value="1"/>
</dbReference>
<sequence length="208" mass="22152">MRFRDRIDAGRALAEVLEPLRAEAPIVLGLPRGGVPVAAEVAAELGAPLDIVLVRKIGAPGREELAVGAVGEDGVTVRNDEVLAELGLTWADVSGQVERERAEIVRRATELRPGGERPDLLDRTVVLVDDGIATGASVAAAIRVLRRLGVRRLVLAVPVAPADALPKLRALADDVVCPVTPDRFIAVGQWYTDFAQVSDREVRKLLAG</sequence>
<dbReference type="GO" id="GO:0016757">
    <property type="term" value="F:glycosyltransferase activity"/>
    <property type="evidence" value="ECO:0007669"/>
    <property type="project" value="UniProtKB-KW"/>
</dbReference>
<accession>A0ABT2J6G5</accession>
<comment type="caution">
    <text evidence="2">The sequence shown here is derived from an EMBL/GenBank/DDBJ whole genome shotgun (WGS) entry which is preliminary data.</text>
</comment>
<reference evidence="2 3" key="1">
    <citation type="submission" date="2021-02" db="EMBL/GenBank/DDBJ databases">
        <title>Actinophytocola xerophila sp. nov., isolated from soil of cotton cropping field.</title>
        <authorList>
            <person name="Huang R."/>
            <person name="Chen X."/>
            <person name="Ge X."/>
            <person name="Liu W."/>
        </authorList>
    </citation>
    <scope>NUCLEOTIDE SEQUENCE [LARGE SCALE GENOMIC DNA]</scope>
    <source>
        <strain evidence="2 3">S1-96</strain>
    </source>
</reference>
<dbReference type="Gene3D" id="3.40.50.2020">
    <property type="match status" value="1"/>
</dbReference>
<dbReference type="CDD" id="cd06223">
    <property type="entry name" value="PRTases_typeI"/>
    <property type="match status" value="1"/>
</dbReference>
<proteinExistence type="predicted"/>
<dbReference type="EMBL" id="JAFFZE010000009">
    <property type="protein sequence ID" value="MCT2583366.1"/>
    <property type="molecule type" value="Genomic_DNA"/>
</dbReference>
<name>A0ABT2J6G5_9PSEU</name>
<evidence type="ECO:0000313" key="2">
    <source>
        <dbReference type="EMBL" id="MCT2583366.1"/>
    </source>
</evidence>
<dbReference type="Gene3D" id="3.30.1310.20">
    <property type="entry name" value="PRTase-like"/>
    <property type="match status" value="1"/>
</dbReference>